<feature type="binding site" evidence="6">
    <location>
        <position position="10"/>
    </location>
    <ligand>
        <name>FMN</name>
        <dbReference type="ChEBI" id="CHEBI:58210"/>
    </ligand>
</feature>
<comment type="caution">
    <text evidence="8">The sequence shown here is derived from an EMBL/GenBank/DDBJ whole genome shotgun (WGS) entry which is preliminary data.</text>
</comment>
<comment type="catalytic activity">
    <reaction evidence="5">
        <text>N,N-dimethyl-1,4-phenylenediamine + anthranilate + 2 NAD(+) = 2-(4-dimethylaminophenyl)diazenylbenzoate + 2 NADH + 2 H(+)</text>
        <dbReference type="Rhea" id="RHEA:55872"/>
        <dbReference type="ChEBI" id="CHEBI:15378"/>
        <dbReference type="ChEBI" id="CHEBI:15783"/>
        <dbReference type="ChEBI" id="CHEBI:16567"/>
        <dbReference type="ChEBI" id="CHEBI:57540"/>
        <dbReference type="ChEBI" id="CHEBI:57945"/>
        <dbReference type="ChEBI" id="CHEBI:71579"/>
        <dbReference type="EC" id="1.7.1.17"/>
    </reaction>
    <physiologicalReaction direction="right-to-left" evidence="5">
        <dbReference type="Rhea" id="RHEA:55874"/>
    </physiologicalReaction>
</comment>
<comment type="caution">
    <text evidence="6">Lacks conserved residue(s) required for the propagation of feature annotation.</text>
</comment>
<feature type="binding site" evidence="6">
    <location>
        <begin position="16"/>
        <end position="18"/>
    </location>
    <ligand>
        <name>FMN</name>
        <dbReference type="ChEBI" id="CHEBI:58210"/>
    </ligand>
</feature>
<reference evidence="8 9" key="1">
    <citation type="submission" date="2022-11" db="EMBL/GenBank/DDBJ databases">
        <title>Minimal conservation of predation-associated metabolite biosynthetic gene clusters underscores biosynthetic potential of Myxococcota including descriptions for ten novel species: Archangium lansinium sp. nov., Myxococcus landrumus sp. nov., Nannocystis bai.</title>
        <authorList>
            <person name="Ahearne A."/>
            <person name="Stevens C."/>
            <person name="Dowd S."/>
        </authorList>
    </citation>
    <scope>NUCLEOTIDE SEQUENCE [LARGE SCALE GENOMIC DNA]</scope>
    <source>
        <strain evidence="8 9">BB15-2</strain>
    </source>
</reference>
<protein>
    <recommendedName>
        <fullName evidence="6">FMN dependent NADH:quinone oxidoreductase</fullName>
        <ecNumber evidence="6">1.6.5.-</ecNumber>
    </recommendedName>
    <alternativeName>
        <fullName evidence="6">Azo-dye reductase</fullName>
    </alternativeName>
    <alternativeName>
        <fullName evidence="6">FMN-dependent NADH-azo compound oxidoreductase</fullName>
    </alternativeName>
    <alternativeName>
        <fullName evidence="6">FMN-dependent NADH-azoreductase</fullName>
        <ecNumber evidence="6">1.7.1.17</ecNumber>
    </alternativeName>
</protein>
<organism evidence="8 9">
    <name type="scientific">Nannocystis bainbridge</name>
    <dbReference type="NCBI Taxonomy" id="2995303"/>
    <lineage>
        <taxon>Bacteria</taxon>
        <taxon>Pseudomonadati</taxon>
        <taxon>Myxococcota</taxon>
        <taxon>Polyangia</taxon>
        <taxon>Nannocystales</taxon>
        <taxon>Nannocystaceae</taxon>
        <taxon>Nannocystis</taxon>
    </lineage>
</organism>
<evidence type="ECO:0000256" key="6">
    <source>
        <dbReference type="HAMAP-Rule" id="MF_01216"/>
    </source>
</evidence>
<dbReference type="InterPro" id="IPR023048">
    <property type="entry name" value="NADH:quinone_OxRdtase_FMN_depd"/>
</dbReference>
<dbReference type="RefSeq" id="WP_272091754.1">
    <property type="nucleotide sequence ID" value="NZ_JAQNDL010000004.1"/>
</dbReference>
<dbReference type="EC" id="1.6.5.-" evidence="6"/>
<comment type="similarity">
    <text evidence="6">Belongs to the azoreductase type 1 family.</text>
</comment>
<dbReference type="EMBL" id="JAQNDL010000004">
    <property type="protein sequence ID" value="MDC0723217.1"/>
    <property type="molecule type" value="Genomic_DNA"/>
</dbReference>
<keyword evidence="4 6" id="KW-0520">NAD</keyword>
<evidence type="ECO:0000256" key="2">
    <source>
        <dbReference type="ARBA" id="ARBA00022643"/>
    </source>
</evidence>
<evidence type="ECO:0000259" key="7">
    <source>
        <dbReference type="Pfam" id="PF02525"/>
    </source>
</evidence>
<comment type="catalytic activity">
    <reaction evidence="6">
        <text>2 a quinone + NADH + H(+) = 2 a 1,4-benzosemiquinone + NAD(+)</text>
        <dbReference type="Rhea" id="RHEA:65952"/>
        <dbReference type="ChEBI" id="CHEBI:15378"/>
        <dbReference type="ChEBI" id="CHEBI:57540"/>
        <dbReference type="ChEBI" id="CHEBI:57945"/>
        <dbReference type="ChEBI" id="CHEBI:132124"/>
        <dbReference type="ChEBI" id="CHEBI:134225"/>
    </reaction>
</comment>
<evidence type="ECO:0000256" key="4">
    <source>
        <dbReference type="ARBA" id="ARBA00023027"/>
    </source>
</evidence>
<proteinExistence type="inferred from homology"/>
<keyword evidence="1 6" id="KW-0285">Flavoprotein</keyword>
<dbReference type="InterPro" id="IPR003680">
    <property type="entry name" value="Flavodoxin_fold"/>
</dbReference>
<keyword evidence="2 6" id="KW-0288">FMN</keyword>
<sequence length="202" mass="21553">MKTLLRIDASARLEGSSSRQLADHYQARWTAAHPGARVLVRDLARSPVPHLDAATIAAFYGAPVDEGARPAGLALSDVLIAELRAADRVLISSALYNQSLPSTLKAWIDHVVRNGHTFESREGRPVGLLGGTPVTIVVARGGVTSGLVDDFETPYLRAILGFVGITDIEVIPVEATAHDEASRALRFAAAWAEVDRRIDASG</sequence>
<dbReference type="Gene3D" id="3.40.50.360">
    <property type="match status" value="1"/>
</dbReference>
<comment type="subunit">
    <text evidence="6">Homodimer.</text>
</comment>
<keyword evidence="3 6" id="KW-0560">Oxidoreductase</keyword>
<dbReference type="Pfam" id="PF02525">
    <property type="entry name" value="Flavodoxin_2"/>
    <property type="match status" value="1"/>
</dbReference>
<evidence type="ECO:0000313" key="8">
    <source>
        <dbReference type="EMBL" id="MDC0723217.1"/>
    </source>
</evidence>
<dbReference type="EC" id="1.7.1.17" evidence="6"/>
<dbReference type="InterPro" id="IPR029039">
    <property type="entry name" value="Flavoprotein-like_sf"/>
</dbReference>
<comment type="function">
    <text evidence="6">Also exhibits azoreductase activity. Catalyzes the reductive cleavage of the azo bond in aromatic azo compounds to the corresponding amines.</text>
</comment>
<dbReference type="PANTHER" id="PTHR43741:SF2">
    <property type="entry name" value="FMN-DEPENDENT NADH:QUINONE OXIDOREDUCTASE"/>
    <property type="match status" value="1"/>
</dbReference>
<name>A0ABT5EBH1_9BACT</name>
<gene>
    <name evidence="6" type="primary">azoR</name>
    <name evidence="8" type="ORF">POL25_40400</name>
</gene>
<dbReference type="InterPro" id="IPR050104">
    <property type="entry name" value="FMN-dep_NADH:Q_OxRdtase_AzoR1"/>
</dbReference>
<evidence type="ECO:0000256" key="3">
    <source>
        <dbReference type="ARBA" id="ARBA00023002"/>
    </source>
</evidence>
<accession>A0ABT5EBH1</accession>
<comment type="cofactor">
    <cofactor evidence="6">
        <name>FMN</name>
        <dbReference type="ChEBI" id="CHEBI:58210"/>
    </cofactor>
    <text evidence="6">Binds 1 FMN per subunit.</text>
</comment>
<dbReference type="Proteomes" id="UP001221686">
    <property type="component" value="Unassembled WGS sequence"/>
</dbReference>
<evidence type="ECO:0000256" key="5">
    <source>
        <dbReference type="ARBA" id="ARBA00048542"/>
    </source>
</evidence>
<dbReference type="SUPFAM" id="SSF52218">
    <property type="entry name" value="Flavoproteins"/>
    <property type="match status" value="1"/>
</dbReference>
<evidence type="ECO:0000256" key="1">
    <source>
        <dbReference type="ARBA" id="ARBA00022630"/>
    </source>
</evidence>
<keyword evidence="9" id="KW-1185">Reference proteome</keyword>
<dbReference type="PANTHER" id="PTHR43741">
    <property type="entry name" value="FMN-DEPENDENT NADH-AZOREDUCTASE 1"/>
    <property type="match status" value="1"/>
</dbReference>
<evidence type="ECO:0000313" key="9">
    <source>
        <dbReference type="Proteomes" id="UP001221686"/>
    </source>
</evidence>
<comment type="function">
    <text evidence="6">Quinone reductase that provides resistance to thiol-specific stress caused by electrophilic quinones.</text>
</comment>
<feature type="domain" description="Flavodoxin-like fold" evidence="7">
    <location>
        <begin position="3"/>
        <end position="194"/>
    </location>
</feature>
<dbReference type="HAMAP" id="MF_01216">
    <property type="entry name" value="Azoreductase_type1"/>
    <property type="match status" value="1"/>
</dbReference>